<feature type="coiled-coil region" evidence="1">
    <location>
        <begin position="157"/>
        <end position="198"/>
    </location>
</feature>
<protein>
    <submittedName>
        <fullName evidence="4">Uncharacterized protein</fullName>
    </submittedName>
</protein>
<dbReference type="PANTHER" id="PTHR45725">
    <property type="entry name" value="FORMIN HOMOLOGY 2 FAMILY MEMBER"/>
    <property type="match status" value="1"/>
</dbReference>
<comment type="caution">
    <text evidence="4">The sequence shown here is derived from an EMBL/GenBank/DDBJ whole genome shotgun (WGS) entry which is preliminary data.</text>
</comment>
<evidence type="ECO:0000256" key="2">
    <source>
        <dbReference type="SAM" id="MobiDB-lite"/>
    </source>
</evidence>
<keyword evidence="1" id="KW-0175">Coiled coil</keyword>
<feature type="compositionally biased region" description="Low complexity" evidence="2">
    <location>
        <begin position="73"/>
        <end position="85"/>
    </location>
</feature>
<keyword evidence="3" id="KW-0812">Transmembrane</keyword>
<keyword evidence="5" id="KW-1185">Reference proteome</keyword>
<dbReference type="InterPro" id="IPR051425">
    <property type="entry name" value="Formin_Homology"/>
</dbReference>
<reference evidence="4 5" key="1">
    <citation type="submission" date="2018-02" db="EMBL/GenBank/DDBJ databases">
        <title>Reclassifiation of [Polyangium] brachysporum DSM 7029 as Guopingzhaonella breviflexa gen. nov., sp. nov., a member of the family Comamonadaceae.</title>
        <authorList>
            <person name="Tang B."/>
        </authorList>
    </citation>
    <scope>NUCLEOTIDE SEQUENCE [LARGE SCALE GENOMIC DNA]</scope>
    <source>
        <strain evidence="4 5">BCRC 80649</strain>
    </source>
</reference>
<evidence type="ECO:0000313" key="4">
    <source>
        <dbReference type="EMBL" id="PPE65987.1"/>
    </source>
</evidence>
<accession>A0A2S5STU3</accession>
<organism evidence="4 5">
    <name type="scientific">Caldimonas caldifontis</name>
    <dbReference type="NCBI Taxonomy" id="1452508"/>
    <lineage>
        <taxon>Bacteria</taxon>
        <taxon>Pseudomonadati</taxon>
        <taxon>Pseudomonadota</taxon>
        <taxon>Betaproteobacteria</taxon>
        <taxon>Burkholderiales</taxon>
        <taxon>Sphaerotilaceae</taxon>
        <taxon>Caldimonas</taxon>
    </lineage>
</organism>
<feature type="region of interest" description="Disordered" evidence="2">
    <location>
        <begin position="28"/>
        <end position="110"/>
    </location>
</feature>
<proteinExistence type="predicted"/>
<keyword evidence="3" id="KW-0472">Membrane</keyword>
<feature type="compositionally biased region" description="Low complexity" evidence="2">
    <location>
        <begin position="274"/>
        <end position="287"/>
    </location>
</feature>
<gene>
    <name evidence="4" type="ORF">C1704_11890</name>
</gene>
<dbReference type="AlphaFoldDB" id="A0A2S5STU3"/>
<evidence type="ECO:0000313" key="5">
    <source>
        <dbReference type="Proteomes" id="UP000238605"/>
    </source>
</evidence>
<feature type="compositionally biased region" description="Low complexity" evidence="2">
    <location>
        <begin position="41"/>
        <end position="64"/>
    </location>
</feature>
<feature type="compositionally biased region" description="Basic and acidic residues" evidence="2">
    <location>
        <begin position="551"/>
        <end position="564"/>
    </location>
</feature>
<dbReference type="EMBL" id="PSNX01000010">
    <property type="protein sequence ID" value="PPE65987.1"/>
    <property type="molecule type" value="Genomic_DNA"/>
</dbReference>
<evidence type="ECO:0000256" key="3">
    <source>
        <dbReference type="SAM" id="Phobius"/>
    </source>
</evidence>
<keyword evidence="3" id="KW-1133">Transmembrane helix</keyword>
<feature type="region of interest" description="Disordered" evidence="2">
    <location>
        <begin position="495"/>
        <end position="564"/>
    </location>
</feature>
<dbReference type="Proteomes" id="UP000238605">
    <property type="component" value="Unassembled WGS sequence"/>
</dbReference>
<evidence type="ECO:0000256" key="1">
    <source>
        <dbReference type="SAM" id="Coils"/>
    </source>
</evidence>
<dbReference type="PANTHER" id="PTHR45725:SF1">
    <property type="entry name" value="DISHEVELLED ASSOCIATED ACTIVATOR OF MORPHOGENESIS, ISOFORM D"/>
    <property type="match status" value="1"/>
</dbReference>
<feature type="region of interest" description="Disordered" evidence="2">
    <location>
        <begin position="248"/>
        <end position="302"/>
    </location>
</feature>
<feature type="transmembrane region" description="Helical" evidence="3">
    <location>
        <begin position="204"/>
        <end position="223"/>
    </location>
</feature>
<sequence>MSEPIITIDVTVGCKSRLQRQFIALADPPSLVMPAPPPAAQAPAPAVAASPAARPADQSSAPPSRTDRGKAVRSPTPSATDAAAPARRRTSPRTADAPSRPAAEQPRLRLDPLDAELFSAPSLRIAGSLGSTEPASPEQQQAAAALWKALNTTPEQAARDSERMRQLEESLAALRQESAATRQALEALQANLREAQQQRYANPLVYVLLALCLVLATALVWVARQRASASGTWWRASAVGSLPVDLASAPAPHEPSRKVDTAPPQVAEPPPAAVPEAAPAAPVGAPSVKPPSSPVAPAQKASAASGPAVGTLAEAADAPEKVAVEELIDLEQQAEFFMALGQDESAIELLQGHVREHRDPSPLPFLKLLDIHKRRGDREAYDDVRRQFNQRFNAYAPSWEEDLSEGRSLEDYPTVISRLQRLWDSPVRSLEVLQGSLLRGDGDAKAFDLPAYRELLVLYGIARDRVQLDSTGAEVDLLLPLDEPEDPYATRLEPTLGVQGASSFEAPSVPEEDKVDVHLDLGPGGPDRDLSPAPKPSDAVPSNLIEFTPDEPVHGLEPGKDRQA</sequence>
<name>A0A2S5STU3_9BURK</name>